<dbReference type="Proteomes" id="UP000017862">
    <property type="component" value="Chromosome"/>
</dbReference>
<dbReference type="AlphaFoldDB" id="U6B5L8"/>
<proteinExistence type="predicted"/>
<dbReference type="KEGG" id="lar:lam_1012"/>
<dbReference type="GO" id="GO:0000030">
    <property type="term" value="F:mannosyltransferase activity"/>
    <property type="evidence" value="ECO:0007669"/>
    <property type="project" value="TreeGrafter"/>
</dbReference>
<reference evidence="2 3" key="1">
    <citation type="journal article" date="2014" name="Mol. Plant Microbe Interact.">
        <title>The complete genome sequence of Candidatus Liberibacter americanus, associated with citrus Huanglongbing.</title>
        <authorList>
            <person name="Wulff N.A."/>
            <person name="Zhang S."/>
            <person name="Setubal J.C."/>
            <person name="Almeida N.F."/>
            <person name="Martins E.C."/>
            <person name="Harakava R."/>
            <person name="Kumar D."/>
            <person name="Rangel L.T."/>
            <person name="Foissac X."/>
            <person name="Bove J."/>
            <person name="Gabriel D.W."/>
        </authorList>
    </citation>
    <scope>NUCLEOTIDE SEQUENCE [LARGE SCALE GENOMIC DNA]</scope>
    <source>
        <strain evidence="2 3">Sao Paulo</strain>
    </source>
</reference>
<evidence type="ECO:0000256" key="1">
    <source>
        <dbReference type="PROSITE-ProRule" id="PRU00339"/>
    </source>
</evidence>
<dbReference type="InterPro" id="IPR052384">
    <property type="entry name" value="TMTC_O-mannosyltransferase"/>
</dbReference>
<dbReference type="InterPro" id="IPR011990">
    <property type="entry name" value="TPR-like_helical_dom_sf"/>
</dbReference>
<dbReference type="HOGENOM" id="CLU_072295_0_0_5"/>
<organism evidence="2 3">
    <name type="scientific">Candidatus Liberibacter americanus str. Sao Paulo</name>
    <dbReference type="NCBI Taxonomy" id="1261131"/>
    <lineage>
        <taxon>Bacteria</taxon>
        <taxon>Pseudomonadati</taxon>
        <taxon>Pseudomonadota</taxon>
        <taxon>Alphaproteobacteria</taxon>
        <taxon>Hyphomicrobiales</taxon>
        <taxon>Rhizobiaceae</taxon>
        <taxon>Liberibacter</taxon>
    </lineage>
</organism>
<dbReference type="Pfam" id="PF13432">
    <property type="entry name" value="TPR_16"/>
    <property type="match status" value="1"/>
</dbReference>
<evidence type="ECO:0000313" key="3">
    <source>
        <dbReference type="Proteomes" id="UP000017862"/>
    </source>
</evidence>
<dbReference type="PANTHER" id="PTHR44216">
    <property type="entry name" value="PROTEIN O-MANNOSYL-TRANSFERASE TMTC2"/>
    <property type="match status" value="1"/>
</dbReference>
<evidence type="ECO:0000313" key="2">
    <source>
        <dbReference type="EMBL" id="AHA28340.1"/>
    </source>
</evidence>
<feature type="repeat" description="TPR" evidence="1">
    <location>
        <begin position="144"/>
        <end position="177"/>
    </location>
</feature>
<dbReference type="PATRIC" id="fig|1261131.3.peg.973"/>
<dbReference type="Pfam" id="PF13181">
    <property type="entry name" value="TPR_8"/>
    <property type="match status" value="1"/>
</dbReference>
<keyword evidence="1" id="KW-0802">TPR repeat</keyword>
<dbReference type="EMBL" id="CP006604">
    <property type="protein sequence ID" value="AHA28340.1"/>
    <property type="molecule type" value="Genomic_DNA"/>
</dbReference>
<sequence length="281" mass="31738">MIIYFHRVYSYLLYLRRICKHIAIISIITLESSCGFSGYSRLAIPDLNSLENITHVELLDITNDIGSKYQSNPKNKVIGIAYADALRRIGRYSQAVAVMQQIAILYPNDTEVLSAYSKALANSGHLEEALDSVERAQRPDMPDWTLISAKASILSQMGKYLEARTEYNKALEIAPNEPSIVSNIAMSYLLTGDIKMAEEKMRYASRMLGADSRIRQNLALVIGLQGRIKEAYDIASQELDPEEAKENIAYLKSILSQKDPWSRIRSREYRSSNTSQKTTDK</sequence>
<gene>
    <name evidence="2" type="ORF">lam_1012</name>
</gene>
<name>U6B5L8_9HYPH</name>
<dbReference type="PANTHER" id="PTHR44216:SF3">
    <property type="entry name" value="PROTEIN O-MANNOSYL-TRANSFERASE TMTC2"/>
    <property type="match status" value="1"/>
</dbReference>
<dbReference type="Gene3D" id="1.25.40.10">
    <property type="entry name" value="Tetratricopeptide repeat domain"/>
    <property type="match status" value="1"/>
</dbReference>
<dbReference type="GO" id="GO:0035269">
    <property type="term" value="P:protein O-linked glycosylation via mannose"/>
    <property type="evidence" value="ECO:0007669"/>
    <property type="project" value="TreeGrafter"/>
</dbReference>
<dbReference type="eggNOG" id="COG5010">
    <property type="taxonomic scope" value="Bacteria"/>
</dbReference>
<keyword evidence="3" id="KW-1185">Reference proteome</keyword>
<accession>U6B5L8</accession>
<dbReference type="PIRSF" id="PIRSF035836">
    <property type="entry name" value="UCP035836"/>
    <property type="match status" value="1"/>
</dbReference>
<dbReference type="RefSeq" id="WP_007556580.1">
    <property type="nucleotide sequence ID" value="NC_022793.1"/>
</dbReference>
<dbReference type="STRING" id="1261131.lam_1012"/>
<dbReference type="PROSITE" id="PS50005">
    <property type="entry name" value="TPR"/>
    <property type="match status" value="1"/>
</dbReference>
<dbReference type="InterPro" id="IPR014596">
    <property type="entry name" value="UCP035836"/>
</dbReference>
<dbReference type="SUPFAM" id="SSF48452">
    <property type="entry name" value="TPR-like"/>
    <property type="match status" value="1"/>
</dbReference>
<protein>
    <submittedName>
        <fullName evidence="2">Flp pilus assembly protein TadD</fullName>
    </submittedName>
</protein>
<dbReference type="InterPro" id="IPR019734">
    <property type="entry name" value="TPR_rpt"/>
</dbReference>